<keyword evidence="3" id="KW-1185">Reference proteome</keyword>
<reference evidence="2 3" key="1">
    <citation type="submission" date="2012-12" db="EMBL/GenBank/DDBJ databases">
        <title>Genome assembly of Fulvivirga imtechensis AK7.</title>
        <authorList>
            <person name="Nupur N."/>
            <person name="Khatri I."/>
            <person name="Kumar R."/>
            <person name="Subramanian S."/>
            <person name="Pinnaka A."/>
        </authorList>
    </citation>
    <scope>NUCLEOTIDE SEQUENCE [LARGE SCALE GENOMIC DNA]</scope>
    <source>
        <strain evidence="2 3">AK7</strain>
    </source>
</reference>
<feature type="transmembrane region" description="Helical" evidence="1">
    <location>
        <begin position="56"/>
        <end position="76"/>
    </location>
</feature>
<dbReference type="EMBL" id="AMZN01000129">
    <property type="protein sequence ID" value="ELR68230.1"/>
    <property type="molecule type" value="Genomic_DNA"/>
</dbReference>
<sequence length="232" mass="26674">MHIEGEPVIAFCYIGRSGDENNVCFLTRENLFVRYKKRLTSFNNNSIKEITFEHKLLLFPMVTGGIMAPLSIHALLNSFMNPWLMLSTMIAGLFLMYIGWEGTSTMTVSTNVKDYYFFIKNITPNLISFADYANVFIADNEHGKKFYFLMKRSEWEQTKASGIFKQPQPLLLYNWSDMAGKSHPADQILLAIDPVEADINISFITHPNKDKLRPVISHNIPVEHIMEVKDQI</sequence>
<keyword evidence="1" id="KW-0812">Transmembrane</keyword>
<dbReference type="AlphaFoldDB" id="L8JHD9"/>
<comment type="caution">
    <text evidence="2">The sequence shown here is derived from an EMBL/GenBank/DDBJ whole genome shotgun (WGS) entry which is preliminary data.</text>
</comment>
<gene>
    <name evidence="2" type="ORF">C900_00645</name>
</gene>
<dbReference type="STRING" id="1237149.C900_00645"/>
<name>L8JHD9_9BACT</name>
<proteinExistence type="predicted"/>
<protein>
    <submittedName>
        <fullName evidence="2">Uncharacterized protein</fullName>
    </submittedName>
</protein>
<evidence type="ECO:0000313" key="3">
    <source>
        <dbReference type="Proteomes" id="UP000011135"/>
    </source>
</evidence>
<feature type="transmembrane region" description="Helical" evidence="1">
    <location>
        <begin position="82"/>
        <end position="100"/>
    </location>
</feature>
<dbReference type="Proteomes" id="UP000011135">
    <property type="component" value="Unassembled WGS sequence"/>
</dbReference>
<organism evidence="2 3">
    <name type="scientific">Fulvivirga imtechensis AK7</name>
    <dbReference type="NCBI Taxonomy" id="1237149"/>
    <lineage>
        <taxon>Bacteria</taxon>
        <taxon>Pseudomonadati</taxon>
        <taxon>Bacteroidota</taxon>
        <taxon>Cytophagia</taxon>
        <taxon>Cytophagales</taxon>
        <taxon>Fulvivirgaceae</taxon>
        <taxon>Fulvivirga</taxon>
    </lineage>
</organism>
<keyword evidence="1" id="KW-0472">Membrane</keyword>
<evidence type="ECO:0000313" key="2">
    <source>
        <dbReference type="EMBL" id="ELR68230.1"/>
    </source>
</evidence>
<evidence type="ECO:0000256" key="1">
    <source>
        <dbReference type="SAM" id="Phobius"/>
    </source>
</evidence>
<keyword evidence="1" id="KW-1133">Transmembrane helix</keyword>
<accession>L8JHD9</accession>
<dbReference type="OrthoDB" id="979537at2"/>